<comment type="caution">
    <text evidence="2">The sequence shown here is derived from an EMBL/GenBank/DDBJ whole genome shotgun (WGS) entry which is preliminary data.</text>
</comment>
<evidence type="ECO:0000256" key="1">
    <source>
        <dbReference type="SAM" id="MobiDB-lite"/>
    </source>
</evidence>
<feature type="region of interest" description="Disordered" evidence="1">
    <location>
        <begin position="405"/>
        <end position="449"/>
    </location>
</feature>
<feature type="compositionally biased region" description="Polar residues" evidence="1">
    <location>
        <begin position="172"/>
        <end position="203"/>
    </location>
</feature>
<sequence length="449" mass="49667">MKSDTYALKTIHNTCFLKPGQLLDDGRVFRHGSYRTRLIYEFERDPNGPRRRWEQWKSDNRDKPRERTDSIDVNSSAGEDGMKIEADDADVDVDNSHKERGTKIREWQEKTKKERQPRIKIEKQIKKKQPAVGRKTVNHFVNDLDDPRSDDEISDDDWKLEPKVKIDPGNTIPWSTTSSRSFSDPTVANPNNTTQATGINSPDNGGLYQGYSANALGATDTYHPTTPHSRFNFNPPAAGTHTKYMTGKPQKHHGSGSAYTDNAMDLGSPKPKPKTRAQALAQSEMQAPISITKFDANRSTYHAMPIDVHTSFWAGHMNTSFANTDADADADADADIETDTDNPPPYSPQSSSILPVYNTSIDAHAKNYNGPSGYAGMSDVSSASGYIGYSSTYGENQGVFGNYASAESDERERKKVRVGEAESEVGDGNVKQMVHDMDSAEGDVKMGGE</sequence>
<protein>
    <submittedName>
        <fullName evidence="2">Uncharacterized protein</fullName>
    </submittedName>
</protein>
<feature type="region of interest" description="Disordered" evidence="1">
    <location>
        <begin position="234"/>
        <end position="278"/>
    </location>
</feature>
<feature type="compositionally biased region" description="Basic and acidic residues" evidence="1">
    <location>
        <begin position="94"/>
        <end position="116"/>
    </location>
</feature>
<keyword evidence="3" id="KW-1185">Reference proteome</keyword>
<feature type="region of interest" description="Disordered" evidence="1">
    <location>
        <begin position="48"/>
        <end position="116"/>
    </location>
</feature>
<feature type="compositionally biased region" description="Basic and acidic residues" evidence="1">
    <location>
        <begin position="433"/>
        <end position="449"/>
    </location>
</feature>
<organism evidence="2 3">
    <name type="scientific">Sclerotinia nivalis</name>
    <dbReference type="NCBI Taxonomy" id="352851"/>
    <lineage>
        <taxon>Eukaryota</taxon>
        <taxon>Fungi</taxon>
        <taxon>Dikarya</taxon>
        <taxon>Ascomycota</taxon>
        <taxon>Pezizomycotina</taxon>
        <taxon>Leotiomycetes</taxon>
        <taxon>Helotiales</taxon>
        <taxon>Sclerotiniaceae</taxon>
        <taxon>Sclerotinia</taxon>
    </lineage>
</organism>
<gene>
    <name evidence="2" type="ORF">OCU04_011691</name>
</gene>
<proteinExistence type="predicted"/>
<dbReference type="AlphaFoldDB" id="A0A9X0AC13"/>
<reference evidence="2" key="1">
    <citation type="submission" date="2022-11" db="EMBL/GenBank/DDBJ databases">
        <title>Genome Resource of Sclerotinia nivalis Strain SnTB1, a Plant Pathogen Isolated from American Ginseng.</title>
        <authorList>
            <person name="Fan S."/>
        </authorList>
    </citation>
    <scope>NUCLEOTIDE SEQUENCE</scope>
    <source>
        <strain evidence="2">SnTB1</strain>
    </source>
</reference>
<evidence type="ECO:0000313" key="2">
    <source>
        <dbReference type="EMBL" id="KAJ8060081.1"/>
    </source>
</evidence>
<dbReference type="OrthoDB" id="3526530at2759"/>
<feature type="compositionally biased region" description="Basic and acidic residues" evidence="1">
    <location>
        <begin position="48"/>
        <end position="70"/>
    </location>
</feature>
<feature type="region of interest" description="Disordered" evidence="1">
    <location>
        <begin position="169"/>
        <end position="205"/>
    </location>
</feature>
<name>A0A9X0AC13_9HELO</name>
<dbReference type="EMBL" id="JAPEIS010000014">
    <property type="protein sequence ID" value="KAJ8060081.1"/>
    <property type="molecule type" value="Genomic_DNA"/>
</dbReference>
<evidence type="ECO:0000313" key="3">
    <source>
        <dbReference type="Proteomes" id="UP001152300"/>
    </source>
</evidence>
<dbReference type="Proteomes" id="UP001152300">
    <property type="component" value="Unassembled WGS sequence"/>
</dbReference>
<accession>A0A9X0AC13</accession>
<feature type="compositionally biased region" description="Basic and acidic residues" evidence="1">
    <location>
        <begin position="408"/>
        <end position="420"/>
    </location>
</feature>